<dbReference type="eggNOG" id="ENOG502TB1D">
    <property type="taxonomic scope" value="Eukaryota"/>
</dbReference>
<feature type="compositionally biased region" description="Polar residues" evidence="4">
    <location>
        <begin position="106"/>
        <end position="115"/>
    </location>
</feature>
<name>A0A212F2C7_DANPL</name>
<feature type="region of interest" description="Disordered" evidence="4">
    <location>
        <begin position="856"/>
        <end position="880"/>
    </location>
</feature>
<evidence type="ECO:0000313" key="6">
    <source>
        <dbReference type="Proteomes" id="UP000007151"/>
    </source>
</evidence>
<proteinExistence type="predicted"/>
<dbReference type="GO" id="GO:0062129">
    <property type="term" value="C:chitin-based extracellular matrix"/>
    <property type="evidence" value="ECO:0007669"/>
    <property type="project" value="TreeGrafter"/>
</dbReference>
<protein>
    <submittedName>
        <fullName evidence="5">Cuticular protein RR-1 motif 20</fullName>
    </submittedName>
</protein>
<dbReference type="PANTHER" id="PTHR10380:SF173">
    <property type="entry name" value="CUTICULAR PROTEIN 47EF, ISOFORM C-RELATED"/>
    <property type="match status" value="1"/>
</dbReference>
<dbReference type="Proteomes" id="UP000007151">
    <property type="component" value="Unassembled WGS sequence"/>
</dbReference>
<dbReference type="Pfam" id="PF00379">
    <property type="entry name" value="Chitin_bind_4"/>
    <property type="match status" value="1"/>
</dbReference>
<keyword evidence="1 3" id="KW-0193">Cuticle</keyword>
<feature type="region of interest" description="Disordered" evidence="4">
    <location>
        <begin position="491"/>
        <end position="517"/>
    </location>
</feature>
<feature type="compositionally biased region" description="Polar residues" evidence="4">
    <location>
        <begin position="290"/>
        <end position="303"/>
    </location>
</feature>
<accession>A0A212F2C7</accession>
<reference evidence="5 6" key="1">
    <citation type="journal article" date="2011" name="Cell">
        <title>The monarch butterfly genome yields insights into long-distance migration.</title>
        <authorList>
            <person name="Zhan S."/>
            <person name="Merlin C."/>
            <person name="Boore J.L."/>
            <person name="Reppert S.M."/>
        </authorList>
    </citation>
    <scope>NUCLEOTIDE SEQUENCE [LARGE SCALE GENOMIC DNA]</scope>
    <source>
        <strain evidence="5">F-2</strain>
    </source>
</reference>
<dbReference type="PANTHER" id="PTHR10380">
    <property type="entry name" value="CUTICLE PROTEIN"/>
    <property type="match status" value="1"/>
</dbReference>
<gene>
    <name evidence="5" type="ORF">KGM_203121</name>
</gene>
<dbReference type="KEGG" id="dpl:KGM_203121"/>
<dbReference type="GO" id="GO:0008010">
    <property type="term" value="F:structural constituent of chitin-based larval cuticle"/>
    <property type="evidence" value="ECO:0007669"/>
    <property type="project" value="TreeGrafter"/>
</dbReference>
<feature type="region of interest" description="Disordered" evidence="4">
    <location>
        <begin position="362"/>
        <end position="381"/>
    </location>
</feature>
<dbReference type="InterPro" id="IPR000618">
    <property type="entry name" value="Insect_cuticle"/>
</dbReference>
<sequence length="880" mass="100894">MNKINYQFLPSSQSIVPSHFPTPISIILSSTLRPNSDDNVFEDGEQEHIHNHNSKPSFTSRDQVNRTFTNKDRKTFERIDNLPSLRLYNTQRQNEKGRPNQVVIGNKQSSSNFPATQKPAARRMILTSEIQKADPGLDETKAGSTQNAQYIQAPGHIARTTTESAIPIIRLSNEMDLDGSFSYEALGADQTHYVQHSRMENMGTDKEEQVVEGSYSYIGDDGRTYTVHYIADSNGYRASGDHLPSPPPVPEIIQRAIQYNLAEEARKPPHLRNLWENEGSSDESKEESKQNFLSIPSQRSLFTGKTPEAFSFSDSSNPQSNQITSRSNLNIQTKPKNENILHNPLKLNTPITPQITFLASQGAHSPLSQQQIQTTMQKASNSDKLPQLINYEADKKLEHEGNKQLWRWQYGYNANENPNKNSISRSFTEGDDVIINFNDMTPEQYTRMMQTQILTQTDANSNNIENDNGKHYPPPNFDSNLENNLNEPNTFSQTYNIKPETGVNNNDKREETRSSTPTYETLFSTPLYRQESNKYNINQNANLHTNLPDAKTEYQHTKSDVFENHNFSPDNQLVTQTYNSENPPFEPVKISKSNENSTVYKQFEQKYKIQALNDEEPSQDHHKHMSTPSSSLYTNIYVTPYNYYQYTEQNSHKPSLNENKPETFTQQSTTTESSVEQMLQENIFLRNLFKAPNTINTSTTALPRNDDSNIYKFYNPEPFNKPNNAIENKPNLPDKTKTTKDKSLNLNEVFNYVMAKNHFESAKTKPRSKSTHFIQYNNNLSKKENPVLYIPTVKEIDKNEDESFQDENKNHSNLNQQQQQELHGLIKKYKVLQRQKNASSKSQIMYEPQLHIKTFHSPGLPPLGRAGPSMKTYFPPTLQR</sequence>
<dbReference type="InterPro" id="IPR031311">
    <property type="entry name" value="CHIT_BIND_RR_consensus"/>
</dbReference>
<dbReference type="InterPro" id="IPR050468">
    <property type="entry name" value="Cuticle_Struct_Prot"/>
</dbReference>
<dbReference type="PROSITE" id="PS00233">
    <property type="entry name" value="CHIT_BIND_RR_1"/>
    <property type="match status" value="1"/>
</dbReference>
<dbReference type="AlphaFoldDB" id="A0A212F2C7"/>
<dbReference type="EMBL" id="AGBW02010772">
    <property type="protein sequence ID" value="OWR47871.1"/>
    <property type="molecule type" value="Genomic_DNA"/>
</dbReference>
<dbReference type="PROSITE" id="PS51155">
    <property type="entry name" value="CHIT_BIND_RR_2"/>
    <property type="match status" value="1"/>
</dbReference>
<keyword evidence="2" id="KW-0732">Signal</keyword>
<comment type="caution">
    <text evidence="5">The sequence shown here is derived from an EMBL/GenBank/DDBJ whole genome shotgun (WGS) entry which is preliminary data.</text>
</comment>
<evidence type="ECO:0000256" key="2">
    <source>
        <dbReference type="ARBA" id="ARBA00022729"/>
    </source>
</evidence>
<evidence type="ECO:0000313" key="5">
    <source>
        <dbReference type="EMBL" id="OWR47871.1"/>
    </source>
</evidence>
<feature type="region of interest" description="Disordered" evidence="4">
    <location>
        <begin position="270"/>
        <end position="336"/>
    </location>
</feature>
<dbReference type="InParanoid" id="A0A212F2C7"/>
<evidence type="ECO:0000256" key="4">
    <source>
        <dbReference type="SAM" id="MobiDB-lite"/>
    </source>
</evidence>
<keyword evidence="6" id="KW-1185">Reference proteome</keyword>
<feature type="region of interest" description="Disordered" evidence="4">
    <location>
        <begin position="91"/>
        <end position="118"/>
    </location>
</feature>
<evidence type="ECO:0000256" key="1">
    <source>
        <dbReference type="ARBA" id="ARBA00022460"/>
    </source>
</evidence>
<feature type="compositionally biased region" description="Polar residues" evidence="4">
    <location>
        <begin position="312"/>
        <end position="334"/>
    </location>
</feature>
<evidence type="ECO:0000256" key="3">
    <source>
        <dbReference type="PROSITE-ProRule" id="PRU00497"/>
    </source>
</evidence>
<dbReference type="STRING" id="278856.A0A212F2C7"/>
<organism evidence="5 6">
    <name type="scientific">Danaus plexippus plexippus</name>
    <dbReference type="NCBI Taxonomy" id="278856"/>
    <lineage>
        <taxon>Eukaryota</taxon>
        <taxon>Metazoa</taxon>
        <taxon>Ecdysozoa</taxon>
        <taxon>Arthropoda</taxon>
        <taxon>Hexapoda</taxon>
        <taxon>Insecta</taxon>
        <taxon>Pterygota</taxon>
        <taxon>Neoptera</taxon>
        <taxon>Endopterygota</taxon>
        <taxon>Lepidoptera</taxon>
        <taxon>Glossata</taxon>
        <taxon>Ditrysia</taxon>
        <taxon>Papilionoidea</taxon>
        <taxon>Nymphalidae</taxon>
        <taxon>Danainae</taxon>
        <taxon>Danaini</taxon>
        <taxon>Danaina</taxon>
        <taxon>Danaus</taxon>
        <taxon>Danaus</taxon>
    </lineage>
</organism>